<proteinExistence type="predicted"/>
<reference evidence="2 3" key="1">
    <citation type="journal article" date="2024" name="Commun. Biol.">
        <title>Comparative genomic analysis of thermophilic fungi reveals convergent evolutionary adaptations and gene losses.</title>
        <authorList>
            <person name="Steindorff A.S."/>
            <person name="Aguilar-Pontes M.V."/>
            <person name="Robinson A.J."/>
            <person name="Andreopoulos B."/>
            <person name="LaButti K."/>
            <person name="Kuo A."/>
            <person name="Mondo S."/>
            <person name="Riley R."/>
            <person name="Otillar R."/>
            <person name="Haridas S."/>
            <person name="Lipzen A."/>
            <person name="Grimwood J."/>
            <person name="Schmutz J."/>
            <person name="Clum A."/>
            <person name="Reid I.D."/>
            <person name="Moisan M.C."/>
            <person name="Butler G."/>
            <person name="Nguyen T.T.M."/>
            <person name="Dewar K."/>
            <person name="Conant G."/>
            <person name="Drula E."/>
            <person name="Henrissat B."/>
            <person name="Hansel C."/>
            <person name="Singer S."/>
            <person name="Hutchinson M.I."/>
            <person name="de Vries R.P."/>
            <person name="Natvig D.O."/>
            <person name="Powell A.J."/>
            <person name="Tsang A."/>
            <person name="Grigoriev I.V."/>
        </authorList>
    </citation>
    <scope>NUCLEOTIDE SEQUENCE [LARGE SCALE GENOMIC DNA]</scope>
    <source>
        <strain evidence="2 3">ATCC 22073</strain>
    </source>
</reference>
<keyword evidence="1" id="KW-0732">Signal</keyword>
<protein>
    <recommendedName>
        <fullName evidence="4">Hydrophobin</fullName>
    </recommendedName>
</protein>
<feature type="signal peptide" evidence="1">
    <location>
        <begin position="1"/>
        <end position="18"/>
    </location>
</feature>
<dbReference type="EMBL" id="JAZGUE010000005">
    <property type="protein sequence ID" value="KAL2266779.1"/>
    <property type="molecule type" value="Genomic_DNA"/>
</dbReference>
<gene>
    <name evidence="2" type="ORF">VTJ83DRAFT_6131</name>
</gene>
<sequence>MQFRSIITVLALAMTATALPAAVENQVGAEVVARTDGSNNHNNNPSNNCQNHQQSACCNHVVSTLFEILPLDLVGKLTCSITGLIGGVAGTCNGVTYCCNAQGGGGSAVGGLITLNLLNNNCIKLA</sequence>
<comment type="caution">
    <text evidence="2">The sequence shown here is derived from an EMBL/GenBank/DDBJ whole genome shotgun (WGS) entry which is preliminary data.</text>
</comment>
<keyword evidence="3" id="KW-1185">Reference proteome</keyword>
<evidence type="ECO:0008006" key="4">
    <source>
        <dbReference type="Google" id="ProtNLM"/>
    </source>
</evidence>
<evidence type="ECO:0000256" key="1">
    <source>
        <dbReference type="SAM" id="SignalP"/>
    </source>
</evidence>
<evidence type="ECO:0000313" key="3">
    <source>
        <dbReference type="Proteomes" id="UP001600064"/>
    </source>
</evidence>
<feature type="chain" id="PRO_5045871141" description="Hydrophobin" evidence="1">
    <location>
        <begin position="19"/>
        <end position="126"/>
    </location>
</feature>
<dbReference type="Proteomes" id="UP001600064">
    <property type="component" value="Unassembled WGS sequence"/>
</dbReference>
<evidence type="ECO:0000313" key="2">
    <source>
        <dbReference type="EMBL" id="KAL2266779.1"/>
    </source>
</evidence>
<dbReference type="GeneID" id="98127453"/>
<name>A0ABR4D9R7_9PEZI</name>
<accession>A0ABR4D9R7</accession>
<dbReference type="RefSeq" id="XP_070865506.1">
    <property type="nucleotide sequence ID" value="XM_071012809.1"/>
</dbReference>
<organism evidence="2 3">
    <name type="scientific">Remersonia thermophila</name>
    <dbReference type="NCBI Taxonomy" id="72144"/>
    <lineage>
        <taxon>Eukaryota</taxon>
        <taxon>Fungi</taxon>
        <taxon>Dikarya</taxon>
        <taxon>Ascomycota</taxon>
        <taxon>Pezizomycotina</taxon>
        <taxon>Sordariomycetes</taxon>
        <taxon>Sordariomycetidae</taxon>
        <taxon>Sordariales</taxon>
        <taxon>Sordariales incertae sedis</taxon>
        <taxon>Remersonia</taxon>
    </lineage>
</organism>